<dbReference type="Proteomes" id="UP000252124">
    <property type="component" value="Unassembled WGS sequence"/>
</dbReference>
<protein>
    <recommendedName>
        <fullName evidence="3">Alpha/beta hydrolase</fullName>
    </recommendedName>
</protein>
<proteinExistence type="predicted"/>
<dbReference type="InterPro" id="IPR029058">
    <property type="entry name" value="AB_hydrolase_fold"/>
</dbReference>
<evidence type="ECO:0008006" key="3">
    <source>
        <dbReference type="Google" id="ProtNLM"/>
    </source>
</evidence>
<dbReference type="Gene3D" id="3.40.50.1820">
    <property type="entry name" value="alpha/beta hydrolase"/>
    <property type="match status" value="1"/>
</dbReference>
<dbReference type="EMBL" id="QNRM01000018">
    <property type="protein sequence ID" value="RBP12964.1"/>
    <property type="molecule type" value="Genomic_DNA"/>
</dbReference>
<name>A0ABX9FZI6_9BURK</name>
<keyword evidence="2" id="KW-1185">Reference proteome</keyword>
<sequence>MPVLALGGEKSFGDNMAVVTRDAAPNVRGEVVPHAGHWLMEESTSATVGLIEGFLASSQ</sequence>
<organism evidence="1 2">
    <name type="scientific">Achromobacter marplatensis</name>
    <dbReference type="NCBI Taxonomy" id="470868"/>
    <lineage>
        <taxon>Bacteria</taxon>
        <taxon>Pseudomonadati</taxon>
        <taxon>Pseudomonadota</taxon>
        <taxon>Betaproteobacteria</taxon>
        <taxon>Burkholderiales</taxon>
        <taxon>Alcaligenaceae</taxon>
        <taxon>Achromobacter</taxon>
    </lineage>
</organism>
<evidence type="ECO:0000313" key="2">
    <source>
        <dbReference type="Proteomes" id="UP000252124"/>
    </source>
</evidence>
<gene>
    <name evidence="1" type="ORF">DFP87_1182</name>
</gene>
<reference evidence="1 2" key="1">
    <citation type="submission" date="2018-06" db="EMBL/GenBank/DDBJ databases">
        <title>Genomic Encyclopedia of Type Strains, Phase III (KMG-III): the genomes of soil and plant-associated and newly described type strains.</title>
        <authorList>
            <person name="Whitman W."/>
        </authorList>
    </citation>
    <scope>NUCLEOTIDE SEQUENCE [LARGE SCALE GENOMIC DNA]</scope>
    <source>
        <strain evidence="1 2">CECT 7342</strain>
    </source>
</reference>
<comment type="caution">
    <text evidence="1">The sequence shown here is derived from an EMBL/GenBank/DDBJ whole genome shotgun (WGS) entry which is preliminary data.</text>
</comment>
<evidence type="ECO:0000313" key="1">
    <source>
        <dbReference type="EMBL" id="RBP12964.1"/>
    </source>
</evidence>
<dbReference type="SUPFAM" id="SSF53474">
    <property type="entry name" value="alpha/beta-Hydrolases"/>
    <property type="match status" value="1"/>
</dbReference>
<accession>A0ABX9FZI6</accession>